<gene>
    <name evidence="1" type="ORF">C1H46_035304</name>
</gene>
<comment type="caution">
    <text evidence="1">The sequence shown here is derived from an EMBL/GenBank/DDBJ whole genome shotgun (WGS) entry which is preliminary data.</text>
</comment>
<keyword evidence="2" id="KW-1185">Reference proteome</keyword>
<sequence length="155" mass="17072">MGVQLSSLACEVVSYAPITIPDNLATGQKLIPSREKCAIFLFLSFRERINRGGGEVSHGDDLDLIPSDTVLQAHDKVVAFVHLIELLMEMTKPVVKLVNPRPEAVVDVRTVEHVEIGDLEEAIIDYLNRSAELVLEHFEFGFGVDKGAGFGLADW</sequence>
<proteinExistence type="predicted"/>
<organism evidence="1 2">
    <name type="scientific">Malus baccata</name>
    <name type="common">Siberian crab apple</name>
    <name type="synonym">Pyrus baccata</name>
    <dbReference type="NCBI Taxonomy" id="106549"/>
    <lineage>
        <taxon>Eukaryota</taxon>
        <taxon>Viridiplantae</taxon>
        <taxon>Streptophyta</taxon>
        <taxon>Embryophyta</taxon>
        <taxon>Tracheophyta</taxon>
        <taxon>Spermatophyta</taxon>
        <taxon>Magnoliopsida</taxon>
        <taxon>eudicotyledons</taxon>
        <taxon>Gunneridae</taxon>
        <taxon>Pentapetalae</taxon>
        <taxon>rosids</taxon>
        <taxon>fabids</taxon>
        <taxon>Rosales</taxon>
        <taxon>Rosaceae</taxon>
        <taxon>Amygdaloideae</taxon>
        <taxon>Maleae</taxon>
        <taxon>Malus</taxon>
    </lineage>
</organism>
<protein>
    <submittedName>
        <fullName evidence="1">Uncharacterized protein</fullName>
    </submittedName>
</protein>
<evidence type="ECO:0000313" key="1">
    <source>
        <dbReference type="EMBL" id="TQD79144.1"/>
    </source>
</evidence>
<dbReference type="AlphaFoldDB" id="A0A540KY39"/>
<accession>A0A540KY39</accession>
<reference evidence="1 2" key="1">
    <citation type="journal article" date="2019" name="G3 (Bethesda)">
        <title>Sequencing of a Wild Apple (Malus baccata) Genome Unravels the Differences Between Cultivated and Wild Apple Species Regarding Disease Resistance and Cold Tolerance.</title>
        <authorList>
            <person name="Chen X."/>
        </authorList>
    </citation>
    <scope>NUCLEOTIDE SEQUENCE [LARGE SCALE GENOMIC DNA]</scope>
    <source>
        <strain evidence="2">cv. Shandingzi</strain>
        <tissue evidence="1">Leaves</tissue>
    </source>
</reference>
<dbReference type="Proteomes" id="UP000315295">
    <property type="component" value="Unassembled WGS sequence"/>
</dbReference>
<evidence type="ECO:0000313" key="2">
    <source>
        <dbReference type="Proteomes" id="UP000315295"/>
    </source>
</evidence>
<name>A0A540KY39_MALBA</name>
<dbReference type="EMBL" id="VIEB01000871">
    <property type="protein sequence ID" value="TQD79144.1"/>
    <property type="molecule type" value="Genomic_DNA"/>
</dbReference>